<gene>
    <name evidence="2" type="ordered locus">SGR_3144</name>
</gene>
<reference evidence="3" key="1">
    <citation type="journal article" date="2008" name="J. Bacteriol.">
        <title>Genome sequence of the streptomycin-producing microorganism Streptomyces griseus IFO 13350.</title>
        <authorList>
            <person name="Ohnishi Y."/>
            <person name="Ishikawa J."/>
            <person name="Hara H."/>
            <person name="Suzuki H."/>
            <person name="Ikenoya M."/>
            <person name="Ikeda H."/>
            <person name="Yamashita A."/>
            <person name="Hattori M."/>
            <person name="Horinouchi S."/>
        </authorList>
    </citation>
    <scope>NUCLEOTIDE SEQUENCE [LARGE SCALE GENOMIC DNA]</scope>
    <source>
        <strain evidence="3">JCM 4626 / NBRC 13350</strain>
    </source>
</reference>
<dbReference type="AlphaFoldDB" id="B1VKU5"/>
<evidence type="ECO:0000256" key="1">
    <source>
        <dbReference type="SAM" id="MobiDB-lite"/>
    </source>
</evidence>
<evidence type="ECO:0000313" key="3">
    <source>
        <dbReference type="Proteomes" id="UP000001685"/>
    </source>
</evidence>
<dbReference type="EMBL" id="AP009493">
    <property type="protein sequence ID" value="BAG19973.1"/>
    <property type="molecule type" value="Genomic_DNA"/>
</dbReference>
<dbReference type="KEGG" id="sgr:SGR_3144"/>
<dbReference type="HOGENOM" id="CLU_1703250_0_0_11"/>
<proteinExistence type="predicted"/>
<dbReference type="eggNOG" id="ENOG5031WVP">
    <property type="taxonomic scope" value="Bacteria"/>
</dbReference>
<name>B1VKU5_STRGG</name>
<feature type="region of interest" description="Disordered" evidence="1">
    <location>
        <begin position="1"/>
        <end position="20"/>
    </location>
</feature>
<dbReference type="Proteomes" id="UP000001685">
    <property type="component" value="Chromosome"/>
</dbReference>
<accession>B1VKU5</accession>
<evidence type="ECO:0000313" key="2">
    <source>
        <dbReference type="EMBL" id="BAG19973.1"/>
    </source>
</evidence>
<feature type="region of interest" description="Disordered" evidence="1">
    <location>
        <begin position="131"/>
        <end position="154"/>
    </location>
</feature>
<protein>
    <submittedName>
        <fullName evidence="2">Uncharacterized protein</fullName>
    </submittedName>
</protein>
<organism evidence="2 3">
    <name type="scientific">Streptomyces griseus subsp. griseus (strain JCM 4626 / CBS 651.72 / NBRC 13350 / KCC S-0626 / ISP 5235)</name>
    <dbReference type="NCBI Taxonomy" id="455632"/>
    <lineage>
        <taxon>Bacteria</taxon>
        <taxon>Bacillati</taxon>
        <taxon>Actinomycetota</taxon>
        <taxon>Actinomycetes</taxon>
        <taxon>Kitasatosporales</taxon>
        <taxon>Streptomycetaceae</taxon>
        <taxon>Streptomyces</taxon>
    </lineage>
</organism>
<sequence length="154" mass="16530">MHCRSANRRSGGPFSGAHRMNNLTHLTHLNGPAHPKLRSVVGIQRPAPARPLDLRVRAQRIQIDELIVEDPRQVLAHAGQAALNDPDTAALLGHNPATPLSLPAAAALLCALYDTDVLTAMGLRLTRHTTRVSASNQQTEPVSLVRSTAPDQEG</sequence>